<dbReference type="SMART" id="SM00178">
    <property type="entry name" value="SAR"/>
    <property type="match status" value="1"/>
</dbReference>
<dbReference type="InterPro" id="IPR024156">
    <property type="entry name" value="Small_GTPase_ARF"/>
</dbReference>
<dbReference type="GeneID" id="68099421"/>
<accession>A0AA88H412</accession>
<dbReference type="FunFam" id="3.40.50.300:FF:000412">
    <property type="entry name" value="ADP-ribosylation factor 1"/>
    <property type="match status" value="1"/>
</dbReference>
<evidence type="ECO:0000313" key="6">
    <source>
        <dbReference type="EMBL" id="KAG2393436.1"/>
    </source>
</evidence>
<dbReference type="CDD" id="cd00878">
    <property type="entry name" value="Arf_Arl"/>
    <property type="match status" value="1"/>
</dbReference>
<dbReference type="SMART" id="SM00175">
    <property type="entry name" value="RAB"/>
    <property type="match status" value="1"/>
</dbReference>
<reference evidence="6 7" key="1">
    <citation type="journal article" date="2018" name="BMC Genomics">
        <title>The genome of Naegleria lovaniensis, the basis for a comparative approach to unravel pathogenicity factors of the human pathogenic amoeba N. fowleri.</title>
        <authorList>
            <person name="Liechti N."/>
            <person name="Schurch N."/>
            <person name="Bruggmann R."/>
            <person name="Wittwer M."/>
        </authorList>
    </citation>
    <scope>NUCLEOTIDE SEQUENCE [LARGE SCALE GENOMIC DNA]</scope>
    <source>
        <strain evidence="6 7">ATCC 30569</strain>
    </source>
</reference>
<dbReference type="AlphaFoldDB" id="A0AA88H412"/>
<keyword evidence="5" id="KW-0460">Magnesium</keyword>
<dbReference type="PANTHER" id="PTHR11711">
    <property type="entry name" value="ADP RIBOSYLATION FACTOR-RELATED"/>
    <property type="match status" value="1"/>
</dbReference>
<feature type="binding site" evidence="4">
    <location>
        <begin position="661"/>
        <end position="664"/>
    </location>
    <ligand>
        <name>GTP</name>
        <dbReference type="ChEBI" id="CHEBI:37565"/>
    </ligand>
</feature>
<dbReference type="GO" id="GO:0046872">
    <property type="term" value="F:metal ion binding"/>
    <property type="evidence" value="ECO:0007669"/>
    <property type="project" value="UniProtKB-KW"/>
</dbReference>
<organism evidence="6 7">
    <name type="scientific">Naegleria lovaniensis</name>
    <name type="common">Amoeba</name>
    <dbReference type="NCBI Taxonomy" id="51637"/>
    <lineage>
        <taxon>Eukaryota</taxon>
        <taxon>Discoba</taxon>
        <taxon>Heterolobosea</taxon>
        <taxon>Tetramitia</taxon>
        <taxon>Eutetramitia</taxon>
        <taxon>Vahlkampfiidae</taxon>
        <taxon>Naegleria</taxon>
    </lineage>
</organism>
<dbReference type="InterPro" id="IPR027417">
    <property type="entry name" value="P-loop_NTPase"/>
</dbReference>
<feature type="binding site" evidence="4">
    <location>
        <position position="605"/>
    </location>
    <ligand>
        <name>GTP</name>
        <dbReference type="ChEBI" id="CHEBI:37565"/>
    </ligand>
</feature>
<keyword evidence="3 4" id="KW-0342">GTP-binding</keyword>
<evidence type="ECO:0008006" key="8">
    <source>
        <dbReference type="Google" id="ProtNLM"/>
    </source>
</evidence>
<dbReference type="PRINTS" id="PR00328">
    <property type="entry name" value="SAR1GTPBP"/>
</dbReference>
<protein>
    <recommendedName>
        <fullName evidence="8">ADP-ribosylation factor</fullName>
    </recommendedName>
</protein>
<feature type="binding site" evidence="5">
    <location>
        <position position="566"/>
    </location>
    <ligand>
        <name>Mg(2+)</name>
        <dbReference type="ChEBI" id="CHEBI:18420"/>
    </ligand>
</feature>
<dbReference type="InterPro" id="IPR005225">
    <property type="entry name" value="Small_GTP-bd"/>
</dbReference>
<sequence length="740" mass="84667">MNSEFDHSHWYFDEKIVPQKSIYYGGSSSQPNEQLIGEAQHHLYFYLVRDEENGEDSVSHQDLDDHGEFTIINHFEYGTNAHSHSTPSKEINNSMFKFTTWDGQPIQDYCILSTLQKQFWVSKSAICNYSSVLANLVNTHEITSSSHHDGNDDGGSSSILLTHSVMNEHLLLMTSSMGDDHCNQIIHYFKLLLEFIHTGSLGVPQVLYVSSSSEKMHDSHLEKSSCDYSKGELVESIPSSHTIITMKDVFQLLKIADYFQVTSLLKAIRNTVNEFNALTIALMCLHSLQYENSKNIIFNQAMDIIANHVECILSDHVYHNIPLKRDDLILKFSHCHSLDDFAQCMEDEYPMIKTLSSKREVCALLASMQFSVHARIIITLPVEILRGIFQSNHCRLAVDQIAILISMWTLHDFQHRYVYGVQLLNEFLPWLKCSGEILYGVVFNIFIQMGKELHKDNNNNTTRSSSSSMDPNVTHNSIPVLVMQDSDNRNKLSTMIMDLKDHLLKTLFRLQNAISDDVWEKIKFGPHARSCNHHHQQQHHPPFKTFRSLKEEPRLLLLGLDQSGKTSLLYKLTLGEIVTTIPTIGFNVETLFYENVDFTVWDVGGQEKIRPLWRHYYERTDCVIFVIDSSDKDRLQEAIDELNRVAHAKDLENVPILIFVNKIDRPQAVPCSEVSKLLDSKPLPSTTNYFIQPLSVLTLEGFEEGMKWILKTLQIQPPKKVMRKGVIFGSISSLSSIPSM</sequence>
<feature type="binding site" evidence="5">
    <location>
        <position position="583"/>
    </location>
    <ligand>
        <name>Mg(2+)</name>
        <dbReference type="ChEBI" id="CHEBI:18420"/>
    </ligand>
</feature>
<evidence type="ECO:0000256" key="3">
    <source>
        <dbReference type="ARBA" id="ARBA00023134"/>
    </source>
</evidence>
<gene>
    <name evidence="6" type="ORF">C9374_006967</name>
</gene>
<dbReference type="Gene3D" id="3.40.50.300">
    <property type="entry name" value="P-loop containing nucleotide triphosphate hydrolases"/>
    <property type="match status" value="1"/>
</dbReference>
<proteinExistence type="inferred from homology"/>
<dbReference type="RefSeq" id="XP_044555330.1">
    <property type="nucleotide sequence ID" value="XM_044696885.1"/>
</dbReference>
<evidence type="ECO:0000256" key="1">
    <source>
        <dbReference type="ARBA" id="ARBA00010290"/>
    </source>
</evidence>
<keyword evidence="2 4" id="KW-0547">Nucleotide-binding</keyword>
<dbReference type="GO" id="GO:0005525">
    <property type="term" value="F:GTP binding"/>
    <property type="evidence" value="ECO:0007669"/>
    <property type="project" value="UniProtKB-KW"/>
</dbReference>
<keyword evidence="5" id="KW-0479">Metal-binding</keyword>
<dbReference type="EMBL" id="PYSW02000002">
    <property type="protein sequence ID" value="KAG2393436.1"/>
    <property type="molecule type" value="Genomic_DNA"/>
</dbReference>
<feature type="binding site" evidence="4">
    <location>
        <begin position="559"/>
        <end position="566"/>
    </location>
    <ligand>
        <name>GTP</name>
        <dbReference type="ChEBI" id="CHEBI:37565"/>
    </ligand>
</feature>
<evidence type="ECO:0000256" key="4">
    <source>
        <dbReference type="PIRSR" id="PIRSR606689-1"/>
    </source>
</evidence>
<dbReference type="GO" id="GO:0003924">
    <property type="term" value="F:GTPase activity"/>
    <property type="evidence" value="ECO:0007669"/>
    <property type="project" value="InterPro"/>
</dbReference>
<comment type="caution">
    <text evidence="6">The sequence shown here is derived from an EMBL/GenBank/DDBJ whole genome shotgun (WGS) entry which is preliminary data.</text>
</comment>
<name>A0AA88H412_NAELO</name>
<dbReference type="Pfam" id="PF00025">
    <property type="entry name" value="Arf"/>
    <property type="match status" value="1"/>
</dbReference>
<dbReference type="PROSITE" id="PS51417">
    <property type="entry name" value="ARF"/>
    <property type="match status" value="1"/>
</dbReference>
<dbReference type="Proteomes" id="UP000816034">
    <property type="component" value="Unassembled WGS sequence"/>
</dbReference>
<dbReference type="InterPro" id="IPR011333">
    <property type="entry name" value="SKP1/BTB/POZ_sf"/>
</dbReference>
<dbReference type="InterPro" id="IPR006689">
    <property type="entry name" value="Small_GTPase_ARF/SAR"/>
</dbReference>
<keyword evidence="7" id="KW-1185">Reference proteome</keyword>
<dbReference type="SUPFAM" id="SSF52540">
    <property type="entry name" value="P-loop containing nucleoside triphosphate hydrolases"/>
    <property type="match status" value="1"/>
</dbReference>
<dbReference type="SMART" id="SM00177">
    <property type="entry name" value="ARF"/>
    <property type="match status" value="1"/>
</dbReference>
<dbReference type="NCBIfam" id="TIGR00231">
    <property type="entry name" value="small_GTP"/>
    <property type="match status" value="1"/>
</dbReference>
<comment type="similarity">
    <text evidence="1">Belongs to the small GTPase superfamily. Arf family.</text>
</comment>
<evidence type="ECO:0000256" key="2">
    <source>
        <dbReference type="ARBA" id="ARBA00022741"/>
    </source>
</evidence>
<dbReference type="Gene3D" id="3.30.710.10">
    <property type="entry name" value="Potassium Channel Kv1.1, Chain A"/>
    <property type="match status" value="1"/>
</dbReference>
<evidence type="ECO:0000256" key="5">
    <source>
        <dbReference type="PIRSR" id="PIRSR606689-2"/>
    </source>
</evidence>
<dbReference type="GO" id="GO:0030010">
    <property type="term" value="P:establishment of cell polarity"/>
    <property type="evidence" value="ECO:0007669"/>
    <property type="project" value="UniProtKB-ARBA"/>
</dbReference>
<evidence type="ECO:0000313" key="7">
    <source>
        <dbReference type="Proteomes" id="UP000816034"/>
    </source>
</evidence>
<dbReference type="PROSITE" id="PS51419">
    <property type="entry name" value="RAB"/>
    <property type="match status" value="1"/>
</dbReference>